<dbReference type="GO" id="GO:0072686">
    <property type="term" value="C:mitotic spindle"/>
    <property type="evidence" value="ECO:0007669"/>
    <property type="project" value="TreeGrafter"/>
</dbReference>
<dbReference type="AlphaFoldDB" id="A0A9W8GSM7"/>
<dbReference type="Pfam" id="PF00225">
    <property type="entry name" value="Kinesin"/>
    <property type="match status" value="1"/>
</dbReference>
<dbReference type="GO" id="GO:0051231">
    <property type="term" value="P:spindle elongation"/>
    <property type="evidence" value="ECO:0007669"/>
    <property type="project" value="TreeGrafter"/>
</dbReference>
<dbReference type="InterPro" id="IPR047149">
    <property type="entry name" value="KIF11-like"/>
</dbReference>
<dbReference type="InterPro" id="IPR001752">
    <property type="entry name" value="Kinesin_motor_dom"/>
</dbReference>
<keyword evidence="7" id="KW-0206">Cytoskeleton</keyword>
<feature type="coiled-coil region" evidence="10">
    <location>
        <begin position="383"/>
        <end position="486"/>
    </location>
</feature>
<dbReference type="EMBL" id="JANBUH010000346">
    <property type="protein sequence ID" value="KAJ2751879.1"/>
    <property type="molecule type" value="Genomic_DNA"/>
</dbReference>
<feature type="coiled-coil region" evidence="10">
    <location>
        <begin position="689"/>
        <end position="738"/>
    </location>
</feature>
<protein>
    <submittedName>
        <fullName evidence="13">Kinesin- motor protein</fullName>
    </submittedName>
</protein>
<evidence type="ECO:0000313" key="14">
    <source>
        <dbReference type="Proteomes" id="UP001140011"/>
    </source>
</evidence>
<dbReference type="FunFam" id="3.40.850.10:FF:000019">
    <property type="entry name" value="Kinesin-like protein KIN-5D"/>
    <property type="match status" value="1"/>
</dbReference>
<evidence type="ECO:0000256" key="3">
    <source>
        <dbReference type="ARBA" id="ARBA00022701"/>
    </source>
</evidence>
<dbReference type="GO" id="GO:0008017">
    <property type="term" value="F:microtubule binding"/>
    <property type="evidence" value="ECO:0007669"/>
    <property type="project" value="InterPro"/>
</dbReference>
<evidence type="ECO:0000256" key="4">
    <source>
        <dbReference type="ARBA" id="ARBA00022741"/>
    </source>
</evidence>
<dbReference type="PANTHER" id="PTHR47970:SF12">
    <property type="entry name" value="KINESIN FAMILY MEMBER 11"/>
    <property type="match status" value="1"/>
</dbReference>
<feature type="region of interest" description="Disordered" evidence="11">
    <location>
        <begin position="1058"/>
        <end position="1098"/>
    </location>
</feature>
<feature type="domain" description="Kinesin motor" evidence="12">
    <location>
        <begin position="18"/>
        <end position="367"/>
    </location>
</feature>
<keyword evidence="6 9" id="KW-0505">Motor protein</keyword>
<evidence type="ECO:0000256" key="6">
    <source>
        <dbReference type="ARBA" id="ARBA00023175"/>
    </source>
</evidence>
<dbReference type="Proteomes" id="UP001140011">
    <property type="component" value="Unassembled WGS sequence"/>
</dbReference>
<comment type="similarity">
    <text evidence="8">Belongs to the TRAFAC class myosin-kinesin ATPase superfamily. Kinesin family. KIN-5/BimC subfamily.</text>
</comment>
<dbReference type="SUPFAM" id="SSF52540">
    <property type="entry name" value="P-loop containing nucleoside triphosphate hydrolases"/>
    <property type="match status" value="1"/>
</dbReference>
<evidence type="ECO:0000313" key="13">
    <source>
        <dbReference type="EMBL" id="KAJ2751879.1"/>
    </source>
</evidence>
<dbReference type="PROSITE" id="PS00411">
    <property type="entry name" value="KINESIN_MOTOR_1"/>
    <property type="match status" value="1"/>
</dbReference>
<accession>A0A9W8GSM7</accession>
<dbReference type="GO" id="GO:0005876">
    <property type="term" value="C:spindle microtubule"/>
    <property type="evidence" value="ECO:0007669"/>
    <property type="project" value="TreeGrafter"/>
</dbReference>
<sequence length="1098" mass="117982">MSRAASKLADSAQAIDANIQVVVRCRDAPDKGSTGSSAVVVAPNFGLDVHTRNSASSAIQTYNFDGVFGPQTTQEQIYEKIASPILEEVMQGYSCTIFAYGQTGTGKTYTMQGDLESASSETSNGGVVKGDPLASLQVSTNAGLIPRTLHNLFYILDKQSADYKVHVSYVELYNEELVDLLSSGNSGKGAGIKLLDSGQDKGMFIQHLTEIRVRKAKGAMDLLEAGTNRRKVAATRCNKESSRSHAIFTITVKITERDETGDGQVIEKLGKLNLVDLAGSENVGRSGADARETSSINKSLLALGQVIAAVAKRSPHVPYRDSKLTQMLRDSLGGHTRACMIATINTSQQSFPETVKTLKYASQAKDVRNKPIANKCVVRADIVDNLQKEIDKLRFDLKAARDGEGFYLTSDTYKALTEGAAQAHTQAEEWKLRVDLLETEIVKSRADAELQATRIDQLERSNAAAAEALQESLAQQERLAEQLKAESLLTRAHAYHEQELGIAARQLRTDLAQSRSEGDQLHAKTMRLVDREQRNVEAATRVSRQAQADAEQVLALADALGARAADHVGTLLAALQSRIGTDFDRSLAAHVDTHASKLRTELERVAETFQGESESKAGLIEVALDAADALSAGLRNAVEIAATEIDSACVALATDAQAYQLQLSEQLRSSAATVRQILDTAQADSDTMLREAQAQSELLIKQIRAESLELQQRSADDIAALQRQMEELQAEELKADESDMLAIAQMLAQRRKRSAAMSSVILERATVNADARNTLAQAQVDRSNDATQAQVLAARTWHAGTCAAHTAAAQRMDADASTTVVSVSTLVRGVTDHRSLVQARLSAASLAVADAHSETTVKLASVRQEVEAVNKVGATAVQLASSAATHSADRFAGLLSEAVGACSTARDEVAKMAQTQAVDFGSSITAMSTDIAGIATTVQRGLTEGVQILEPTGQTPGRPATQRSPAAWNVTRPHAAILALYPANEHSDQLEWTGEPACLDGEPACLDGEPTTGVEPMDVASPTTPRKRPSETDISPCIDVSTQRPVRRPRTRMTLNHCDSASVDENDPPIATLTPPSEPDLNQVSGIPMPRRTRRVRN</sequence>
<feature type="region of interest" description="Disordered" evidence="11">
    <location>
        <begin position="1009"/>
        <end position="1037"/>
    </location>
</feature>
<dbReference type="SMART" id="SM00129">
    <property type="entry name" value="KISc"/>
    <property type="match status" value="1"/>
</dbReference>
<keyword evidence="5 9" id="KW-0067">ATP-binding</keyword>
<dbReference type="PRINTS" id="PR00380">
    <property type="entry name" value="KINESINHEAVY"/>
</dbReference>
<evidence type="ECO:0000256" key="5">
    <source>
        <dbReference type="ARBA" id="ARBA00022840"/>
    </source>
</evidence>
<feature type="binding site" evidence="9">
    <location>
        <begin position="101"/>
        <end position="108"/>
    </location>
    <ligand>
        <name>ATP</name>
        <dbReference type="ChEBI" id="CHEBI:30616"/>
    </ligand>
</feature>
<evidence type="ECO:0000256" key="10">
    <source>
        <dbReference type="SAM" id="Coils"/>
    </source>
</evidence>
<dbReference type="InterPro" id="IPR036961">
    <property type="entry name" value="Kinesin_motor_dom_sf"/>
</dbReference>
<evidence type="ECO:0000256" key="11">
    <source>
        <dbReference type="SAM" id="MobiDB-lite"/>
    </source>
</evidence>
<proteinExistence type="inferred from homology"/>
<keyword evidence="14" id="KW-1185">Reference proteome</keyword>
<dbReference type="GO" id="GO:0007018">
    <property type="term" value="P:microtubule-based movement"/>
    <property type="evidence" value="ECO:0007669"/>
    <property type="project" value="InterPro"/>
</dbReference>
<organism evidence="13 14">
    <name type="scientific">Coemansia pectinata</name>
    <dbReference type="NCBI Taxonomy" id="1052879"/>
    <lineage>
        <taxon>Eukaryota</taxon>
        <taxon>Fungi</taxon>
        <taxon>Fungi incertae sedis</taxon>
        <taxon>Zoopagomycota</taxon>
        <taxon>Kickxellomycotina</taxon>
        <taxon>Kickxellomycetes</taxon>
        <taxon>Kickxellales</taxon>
        <taxon>Kickxellaceae</taxon>
        <taxon>Coemansia</taxon>
    </lineage>
</organism>
<dbReference type="InterPro" id="IPR027417">
    <property type="entry name" value="P-loop_NTPase"/>
</dbReference>
<keyword evidence="4 9" id="KW-0547">Nucleotide-binding</keyword>
<reference evidence="13" key="1">
    <citation type="submission" date="2022-07" db="EMBL/GenBank/DDBJ databases">
        <title>Phylogenomic reconstructions and comparative analyses of Kickxellomycotina fungi.</title>
        <authorList>
            <person name="Reynolds N.K."/>
            <person name="Stajich J.E."/>
            <person name="Barry K."/>
            <person name="Grigoriev I.V."/>
            <person name="Crous P."/>
            <person name="Smith M.E."/>
        </authorList>
    </citation>
    <scope>NUCLEOTIDE SEQUENCE</scope>
    <source>
        <strain evidence="13">BCRC 34297</strain>
    </source>
</reference>
<gene>
    <name evidence="13" type="primary">KIP1</name>
    <name evidence="13" type="ORF">GGI19_004194</name>
</gene>
<dbReference type="GO" id="GO:0005524">
    <property type="term" value="F:ATP binding"/>
    <property type="evidence" value="ECO:0007669"/>
    <property type="project" value="UniProtKB-UniRule"/>
</dbReference>
<comment type="subcellular location">
    <subcellularLocation>
        <location evidence="1">Cytoplasm</location>
        <location evidence="1">Cytoskeleton</location>
    </subcellularLocation>
</comment>
<keyword evidence="2" id="KW-0963">Cytoplasm</keyword>
<dbReference type="GO" id="GO:0008574">
    <property type="term" value="F:plus-end-directed microtubule motor activity"/>
    <property type="evidence" value="ECO:0007669"/>
    <property type="project" value="TreeGrafter"/>
</dbReference>
<dbReference type="GO" id="GO:0090307">
    <property type="term" value="P:mitotic spindle assembly"/>
    <property type="evidence" value="ECO:0007669"/>
    <property type="project" value="TreeGrafter"/>
</dbReference>
<evidence type="ECO:0000256" key="7">
    <source>
        <dbReference type="ARBA" id="ARBA00023212"/>
    </source>
</evidence>
<dbReference type="Gene3D" id="3.40.850.10">
    <property type="entry name" value="Kinesin motor domain"/>
    <property type="match status" value="1"/>
</dbReference>
<evidence type="ECO:0000256" key="9">
    <source>
        <dbReference type="PROSITE-ProRule" id="PRU00283"/>
    </source>
</evidence>
<dbReference type="PROSITE" id="PS50067">
    <property type="entry name" value="KINESIN_MOTOR_2"/>
    <property type="match status" value="1"/>
</dbReference>
<dbReference type="InterPro" id="IPR019821">
    <property type="entry name" value="Kinesin_motor_CS"/>
</dbReference>
<evidence type="ECO:0000256" key="8">
    <source>
        <dbReference type="ARBA" id="ARBA00034704"/>
    </source>
</evidence>
<evidence type="ECO:0000256" key="1">
    <source>
        <dbReference type="ARBA" id="ARBA00004245"/>
    </source>
</evidence>
<name>A0A9W8GSM7_9FUNG</name>
<keyword evidence="10" id="KW-0175">Coiled coil</keyword>
<dbReference type="PANTHER" id="PTHR47970">
    <property type="entry name" value="KINESIN-LIKE PROTEIN KIF11"/>
    <property type="match status" value="1"/>
</dbReference>
<comment type="caution">
    <text evidence="13">The sequence shown here is derived from an EMBL/GenBank/DDBJ whole genome shotgun (WGS) entry which is preliminary data.</text>
</comment>
<dbReference type="OrthoDB" id="3176171at2759"/>
<evidence type="ECO:0000259" key="12">
    <source>
        <dbReference type="PROSITE" id="PS50067"/>
    </source>
</evidence>
<keyword evidence="3" id="KW-0493">Microtubule</keyword>
<evidence type="ECO:0000256" key="2">
    <source>
        <dbReference type="ARBA" id="ARBA00022490"/>
    </source>
</evidence>